<accession>A0AAW5TYG1</accession>
<dbReference type="Pfam" id="PF08011">
    <property type="entry name" value="PDDEXK_9"/>
    <property type="match status" value="1"/>
</dbReference>
<evidence type="ECO:0000313" key="2">
    <source>
        <dbReference type="Proteomes" id="UP001209074"/>
    </source>
</evidence>
<name>A0AAW5TYG1_9BACT</name>
<dbReference type="Proteomes" id="UP001209074">
    <property type="component" value="Unassembled WGS sequence"/>
</dbReference>
<sequence>MANSDFLRNLAAHYIRTEVKSAIGRADAVMHMPDTIYVFELKVDKSAEEALAQIDEKGYMLPYHAEGKRLVKIGISFDSTQRTISEWKIKEE</sequence>
<reference evidence="1" key="1">
    <citation type="submission" date="2022-11" db="EMBL/GenBank/DDBJ databases">
        <title>Genomic repertoires linked with pathogenic potency of arthritogenic Prevotella copri isolated from the gut of rheumatoid arthritis patients.</title>
        <authorList>
            <person name="Nii T."/>
            <person name="Maeda Y."/>
            <person name="Motooka D."/>
            <person name="Naito M."/>
            <person name="Matsumoto Y."/>
            <person name="Ogawa T."/>
            <person name="Oguro-Igashira E."/>
            <person name="Kishikawa T."/>
            <person name="Yamashita M."/>
            <person name="Koizumi S."/>
            <person name="Kurakawa T."/>
            <person name="Okumura R."/>
            <person name="Kayama H."/>
            <person name="Murakami M."/>
            <person name="Sakaguchi T."/>
            <person name="Das B."/>
            <person name="Nakamura S."/>
            <person name="Okada Y."/>
            <person name="Kumanogoh A."/>
            <person name="Takeda K."/>
        </authorList>
    </citation>
    <scope>NUCLEOTIDE SEQUENCE</scope>
    <source>
        <strain evidence="1">N016-13</strain>
    </source>
</reference>
<proteinExistence type="predicted"/>
<gene>
    <name evidence="1" type="ORF">ONT05_02005</name>
</gene>
<dbReference type="EMBL" id="JAPDUS010000002">
    <property type="protein sequence ID" value="MCW4092338.1"/>
    <property type="molecule type" value="Genomic_DNA"/>
</dbReference>
<protein>
    <submittedName>
        <fullName evidence="1">PD-(D/E)XK nuclease domain-containing protein</fullName>
    </submittedName>
</protein>
<dbReference type="AlphaFoldDB" id="A0AAW5TYG1"/>
<evidence type="ECO:0000313" key="1">
    <source>
        <dbReference type="EMBL" id="MCW4092338.1"/>
    </source>
</evidence>
<comment type="caution">
    <text evidence="1">The sequence shown here is derived from an EMBL/GenBank/DDBJ whole genome shotgun (WGS) entry which is preliminary data.</text>
</comment>
<dbReference type="InterPro" id="IPR012547">
    <property type="entry name" value="PDDEXK_9"/>
</dbReference>
<organism evidence="1 2">
    <name type="scientific">Segatella copri</name>
    <dbReference type="NCBI Taxonomy" id="165179"/>
    <lineage>
        <taxon>Bacteria</taxon>
        <taxon>Pseudomonadati</taxon>
        <taxon>Bacteroidota</taxon>
        <taxon>Bacteroidia</taxon>
        <taxon>Bacteroidales</taxon>
        <taxon>Prevotellaceae</taxon>
        <taxon>Segatella</taxon>
    </lineage>
</organism>
<dbReference type="RefSeq" id="WP_259326421.1">
    <property type="nucleotide sequence ID" value="NZ_JAPDUQ010000003.1"/>
</dbReference>